<evidence type="ECO:0000256" key="1">
    <source>
        <dbReference type="ARBA" id="ARBA00022679"/>
    </source>
</evidence>
<dbReference type="SUPFAM" id="SSF52151">
    <property type="entry name" value="FabD/lysophospholipase-like"/>
    <property type="match status" value="1"/>
</dbReference>
<dbReference type="AlphaFoldDB" id="A0A2U1D7R0"/>
<feature type="active site" evidence="5">
    <location>
        <position position="88"/>
    </location>
</feature>
<dbReference type="PIRSF" id="PIRSF000446">
    <property type="entry name" value="Mct"/>
    <property type="match status" value="1"/>
</dbReference>
<dbReference type="InterPro" id="IPR014043">
    <property type="entry name" value="Acyl_transferase_dom"/>
</dbReference>
<evidence type="ECO:0000256" key="2">
    <source>
        <dbReference type="ARBA" id="ARBA00023315"/>
    </source>
</evidence>
<dbReference type="GO" id="GO:0006633">
    <property type="term" value="P:fatty acid biosynthetic process"/>
    <property type="evidence" value="ECO:0007669"/>
    <property type="project" value="TreeGrafter"/>
</dbReference>
<comment type="similarity">
    <text evidence="4">Belongs to the fabD family.</text>
</comment>
<dbReference type="PANTHER" id="PTHR42681">
    <property type="entry name" value="MALONYL-COA-ACYL CARRIER PROTEIN TRANSACYLASE, MITOCHONDRIAL"/>
    <property type="match status" value="1"/>
</dbReference>
<dbReference type="Gene3D" id="3.40.366.10">
    <property type="entry name" value="Malonyl-Coenzyme A Acyl Carrier Protein, domain 2"/>
    <property type="match status" value="1"/>
</dbReference>
<dbReference type="Pfam" id="PF00698">
    <property type="entry name" value="Acyl_transf_1"/>
    <property type="match status" value="1"/>
</dbReference>
<dbReference type="InterPro" id="IPR050858">
    <property type="entry name" value="Mal-CoA-ACP_Trans/PKS_FabD"/>
</dbReference>
<sequence>MKIGLMFSGQGAQQVDMGMDFYQSLPAYRTLIDQASQQLGYDLTEVVQDESKIKQTEFAQPAIVAMSLAIVQALGADLPKPVASVGLSLGEYSALAAAGAMTFDQALAIIKDRGRYMQEVGDQNPGKMVAVMGDDQDLIVTTLKKLQERGLQVYPANFNTFAQLVIGGVAADVDQAVGELTAAGIKRMVELPVVGAFHTPLLNEAALRLQNRLADETFQPLLYPVYSNTTKQPFIIDQLKDTLKKQIVSPTYFSQDLQAMLDQGVDTLIEIGPAATLVKFAKKIAPKEVARYSITDLDSFQEVQEMLSAGKE</sequence>
<dbReference type="EMBL" id="QEKT01000006">
    <property type="protein sequence ID" value="PVY83715.1"/>
    <property type="molecule type" value="Genomic_DNA"/>
</dbReference>
<dbReference type="InterPro" id="IPR016035">
    <property type="entry name" value="Acyl_Trfase/lysoPLipase"/>
</dbReference>
<dbReference type="PANTHER" id="PTHR42681:SF1">
    <property type="entry name" value="MALONYL-COA-ACYL CARRIER PROTEIN TRANSACYLASE, MITOCHONDRIAL"/>
    <property type="match status" value="1"/>
</dbReference>
<dbReference type="Proteomes" id="UP000245433">
    <property type="component" value="Unassembled WGS sequence"/>
</dbReference>
<dbReference type="SMART" id="SM00827">
    <property type="entry name" value="PKS_AT"/>
    <property type="match status" value="1"/>
</dbReference>
<dbReference type="RefSeq" id="WP_089938887.1">
    <property type="nucleotide sequence ID" value="NZ_CAKOEX010000005.1"/>
</dbReference>
<dbReference type="InterPro" id="IPR016036">
    <property type="entry name" value="Malonyl_transacylase_ACP-bd"/>
</dbReference>
<keyword evidence="2 4" id="KW-0012">Acyltransferase</keyword>
<proteinExistence type="inferred from homology"/>
<evidence type="ECO:0000256" key="3">
    <source>
        <dbReference type="ARBA" id="ARBA00048462"/>
    </source>
</evidence>
<keyword evidence="8" id="KW-1185">Reference proteome</keyword>
<keyword evidence="1 4" id="KW-0808">Transferase</keyword>
<dbReference type="InterPro" id="IPR001227">
    <property type="entry name" value="Ac_transferase_dom_sf"/>
</dbReference>
<comment type="caution">
    <text evidence="7">The sequence shown here is derived from an EMBL/GenBank/DDBJ whole genome shotgun (WGS) entry which is preliminary data.</text>
</comment>
<accession>A0A2U1D7R0</accession>
<gene>
    <name evidence="7" type="ORF">C7384_10626</name>
</gene>
<evidence type="ECO:0000256" key="5">
    <source>
        <dbReference type="PIRSR" id="PIRSR000446-1"/>
    </source>
</evidence>
<evidence type="ECO:0000259" key="6">
    <source>
        <dbReference type="SMART" id="SM00827"/>
    </source>
</evidence>
<dbReference type="InterPro" id="IPR024925">
    <property type="entry name" value="Malonyl_CoA-ACP_transAc"/>
</dbReference>
<evidence type="ECO:0000256" key="4">
    <source>
        <dbReference type="PIRNR" id="PIRNR000446"/>
    </source>
</evidence>
<dbReference type="EC" id="2.3.1.39" evidence="4"/>
<dbReference type="GO" id="GO:0004314">
    <property type="term" value="F:[acyl-carrier-protein] S-malonyltransferase activity"/>
    <property type="evidence" value="ECO:0007669"/>
    <property type="project" value="UniProtKB-EC"/>
</dbReference>
<dbReference type="GO" id="GO:0005829">
    <property type="term" value="C:cytosol"/>
    <property type="evidence" value="ECO:0007669"/>
    <property type="project" value="TreeGrafter"/>
</dbReference>
<evidence type="ECO:0000313" key="7">
    <source>
        <dbReference type="EMBL" id="PVY83715.1"/>
    </source>
</evidence>
<feature type="active site" evidence="5">
    <location>
        <position position="198"/>
    </location>
</feature>
<reference evidence="7 8" key="1">
    <citation type="submission" date="2018-04" db="EMBL/GenBank/DDBJ databases">
        <title>Genomic Encyclopedia of Type Strains, Phase IV (KMG-IV): sequencing the most valuable type-strain genomes for metagenomic binning, comparative biology and taxonomic classification.</title>
        <authorList>
            <person name="Goeker M."/>
        </authorList>
    </citation>
    <scope>NUCLEOTIDE SEQUENCE [LARGE SCALE GENOMIC DNA]</scope>
    <source>
        <strain evidence="7 8">DSM 28795</strain>
    </source>
</reference>
<dbReference type="OrthoDB" id="9805460at2"/>
<evidence type="ECO:0000313" key="8">
    <source>
        <dbReference type="Proteomes" id="UP000245433"/>
    </source>
</evidence>
<feature type="domain" description="Malonyl-CoA:ACP transacylase (MAT)" evidence="6">
    <location>
        <begin position="6"/>
        <end position="311"/>
    </location>
</feature>
<dbReference type="SUPFAM" id="SSF55048">
    <property type="entry name" value="Probable ACP-binding domain of malonyl-CoA ACP transacylase"/>
    <property type="match status" value="1"/>
</dbReference>
<protein>
    <recommendedName>
        <fullName evidence="4">Malonyl CoA-acyl carrier protein transacylase</fullName>
        <ecNumber evidence="4">2.3.1.39</ecNumber>
    </recommendedName>
</protein>
<organism evidence="7 8">
    <name type="scientific">Convivina intestini</name>
    <dbReference type="NCBI Taxonomy" id="1505726"/>
    <lineage>
        <taxon>Bacteria</taxon>
        <taxon>Bacillati</taxon>
        <taxon>Bacillota</taxon>
        <taxon>Bacilli</taxon>
        <taxon>Lactobacillales</taxon>
        <taxon>Lactobacillaceae</taxon>
        <taxon>Convivina</taxon>
    </lineage>
</organism>
<comment type="catalytic activity">
    <reaction evidence="3 4">
        <text>holo-[ACP] + malonyl-CoA = malonyl-[ACP] + CoA</text>
        <dbReference type="Rhea" id="RHEA:41792"/>
        <dbReference type="Rhea" id="RHEA-COMP:9623"/>
        <dbReference type="Rhea" id="RHEA-COMP:9685"/>
        <dbReference type="ChEBI" id="CHEBI:57287"/>
        <dbReference type="ChEBI" id="CHEBI:57384"/>
        <dbReference type="ChEBI" id="CHEBI:64479"/>
        <dbReference type="ChEBI" id="CHEBI:78449"/>
        <dbReference type="EC" id="2.3.1.39"/>
    </reaction>
</comment>
<dbReference type="Gene3D" id="3.30.70.250">
    <property type="entry name" value="Malonyl-CoA ACP transacylase, ACP-binding"/>
    <property type="match status" value="1"/>
</dbReference>
<name>A0A2U1D7R0_9LACO</name>